<proteinExistence type="predicted"/>
<feature type="compositionally biased region" description="Polar residues" evidence="1">
    <location>
        <begin position="931"/>
        <end position="940"/>
    </location>
</feature>
<feature type="compositionally biased region" description="Low complexity" evidence="1">
    <location>
        <begin position="1179"/>
        <end position="1191"/>
    </location>
</feature>
<dbReference type="Pfam" id="PF24054">
    <property type="entry name" value="DUF7357"/>
    <property type="match status" value="1"/>
</dbReference>
<feature type="compositionally biased region" description="Acidic residues" evidence="1">
    <location>
        <begin position="1040"/>
        <end position="1053"/>
    </location>
</feature>
<feature type="region of interest" description="Disordered" evidence="1">
    <location>
        <begin position="1082"/>
        <end position="1132"/>
    </location>
</feature>
<feature type="compositionally biased region" description="Basic and acidic residues" evidence="1">
    <location>
        <begin position="1280"/>
        <end position="1289"/>
    </location>
</feature>
<evidence type="ECO:0000313" key="4">
    <source>
        <dbReference type="Proteomes" id="UP001148614"/>
    </source>
</evidence>
<feature type="region of interest" description="Disordered" evidence="1">
    <location>
        <begin position="851"/>
        <end position="948"/>
    </location>
</feature>
<sequence>MADQDMRLRLVVRRNGLPELRLMWHVQPNSNPTISKLLEQLNEQIPLEGDHWGLEDYVVELHDNDGTEFECLHYQLVRSVLKPDDRVFIRALERDDHFRRRISGRNQISSDGRHLIDGIPFGQPRLRTATTRPNIYIPPLKRARLAYTLGGELNDLGGDTAVEDDAPLLLTNGESRDELDGTDSDADDADFTLSDVESSASTDGSSHGDRDEEEEEEEEEEDSSDDEGEEDREHTSVQSTTQEVREPAEGHRPSQSLALSTLDRLTTLRMVFPTAPIDLCEQVLGASGGDLGTGYKVLSEAFSPQMSQEAAIAWRPGNGIPGSQADLAKAPKQPSMPSPSGGAYGVSTNKRKFREESPVGDAEESDYENNDSSLLRKYDHAGFPPGTITSGKGLAHMAAVSASLENGVANGNSETTSTTLKALTDEPINEEEQDDTSSSGDSSSSTSSDESDSSSEEASRRGRSSSESNAAHSDAMDSESSSNSSEASSNESDESDNDSDSDGDSDSGPEEHSSKMTSRISPMTKDRSSNNSSHSSSTSSDDSSDSSSDSSDSSDESSDNESTDNDSSSESEEDNDTPVSRLGKALTEKIESACTVPQPSRSSPRRTQTGPAPIPVPPGAGKESTKRRNARRRAAKVAKRNMQAATSGNIAPVTNEHNSTRDDANAALSNEAALFEAKRKALLDALASGGIEVGPSGETEFDLETNVKQKHTDNPESDLQHDKNKEAIEVNDKSPDNHQVESSQKRRRIDSGAGRRLVLGALGIRNPKNKDEEEILRNRLRVEAQQEANRHVSSRSQPTTDKVISRDDEQDPASWKLKLNYRAVECCQDNIELTPAPFPFQLRWDPQQQYPQGLKRGKRGGQSKRAQRNQDQYYENNHIDKKRKRHNSSEFLDNEYNGSHGTGNGNLNDFDVTLNYDDEDVVSEPRGQENDAANATSQITDLDDLPSLPKDVSTLPTLRPGEAQVGMVITWLKWTCSSATSWQPQLSRVTAIVANVNDDAATLKVCLAKRDRYLDSSEKRYDHTTGQRIYDRFEAPDLHEDGEENNSNDEDEVDEGYRDISWANMNEPRILQQPLAPTNEFEPSFEQDQVASSAKVEAEPPQSSLTSSRQDTDAVENSTEPTSSPPDQINEANLHIDVVPDSIGLMPEERQIEDSLEPSMEAASKSTSHHDGQRQQEADSMSDISQISSPSRQLHETASQAMSSNSPPRNWNSASSVELGETPPADNSSFIPLPPPTTHLSHTQKKTLRVTSFQRLGRQPDFEMEIDNHGSDLFNATDDIDPHSDRHEQSTPLPERNSLTPIATKHILTPIATDNKGEDEINKQSPSVSPSLASLSSLSSLWCTAPTSRNTQSSLKTHDSPVDSKFSKSRISRDLAYEAAMRKLDEQDDDWSSLPMPASSSVEVKKENLSQFHKKTSLDDAISPPPRRRQPFTIPPGSQVVELSSDSEPAYSENYADDEIDETYTPKSESLPKGEGWVKKNQDVERAERRKTRKWAV</sequence>
<feature type="domain" description="DUF7357" evidence="2">
    <location>
        <begin position="6"/>
        <end position="139"/>
    </location>
</feature>
<feature type="region of interest" description="Disordered" evidence="1">
    <location>
        <begin position="785"/>
        <end position="810"/>
    </location>
</feature>
<feature type="compositionally biased region" description="Low complexity" evidence="1">
    <location>
        <begin position="478"/>
        <end position="490"/>
    </location>
</feature>
<protein>
    <recommendedName>
        <fullName evidence="2">DUF7357 domain-containing protein</fullName>
    </recommendedName>
</protein>
<feature type="region of interest" description="Disordered" evidence="1">
    <location>
        <begin position="1385"/>
        <end position="1497"/>
    </location>
</feature>
<feature type="compositionally biased region" description="Acidic residues" evidence="1">
    <location>
        <begin position="180"/>
        <end position="190"/>
    </location>
</feature>
<feature type="compositionally biased region" description="Basic and acidic residues" evidence="1">
    <location>
        <begin position="1356"/>
        <end position="1369"/>
    </location>
</feature>
<feature type="compositionally biased region" description="Acidic residues" evidence="1">
    <location>
        <begin position="211"/>
        <end position="230"/>
    </location>
</feature>
<feature type="region of interest" description="Disordered" evidence="1">
    <location>
        <begin position="315"/>
        <end position="391"/>
    </location>
</feature>
<feature type="compositionally biased region" description="Polar residues" evidence="1">
    <location>
        <begin position="1196"/>
        <end position="1216"/>
    </location>
</feature>
<feature type="compositionally biased region" description="Low complexity" evidence="1">
    <location>
        <begin position="529"/>
        <end position="551"/>
    </location>
</feature>
<feature type="region of interest" description="Disordered" evidence="1">
    <location>
        <begin position="1265"/>
        <end position="1330"/>
    </location>
</feature>
<feature type="region of interest" description="Disordered" evidence="1">
    <location>
        <begin position="1154"/>
        <end position="1246"/>
    </location>
</feature>
<reference evidence="3" key="1">
    <citation type="submission" date="2022-07" db="EMBL/GenBank/DDBJ databases">
        <title>Genome Sequence of Xylaria arbuscula.</title>
        <authorList>
            <person name="Buettner E."/>
        </authorList>
    </citation>
    <scope>NUCLEOTIDE SEQUENCE</scope>
    <source>
        <strain evidence="3">VT107</strain>
    </source>
</reference>
<feature type="compositionally biased region" description="Basic residues" evidence="1">
    <location>
        <begin position="625"/>
        <end position="639"/>
    </location>
</feature>
<feature type="compositionally biased region" description="Basic and acidic residues" evidence="1">
    <location>
        <begin position="707"/>
        <end position="739"/>
    </location>
</feature>
<dbReference type="VEuPathDB" id="FungiDB:F4678DRAFT_465665"/>
<feature type="compositionally biased region" description="Acidic residues" evidence="1">
    <location>
        <begin position="491"/>
        <end position="508"/>
    </location>
</feature>
<evidence type="ECO:0000256" key="1">
    <source>
        <dbReference type="SAM" id="MobiDB-lite"/>
    </source>
</evidence>
<dbReference type="EMBL" id="JANPWZ010000373">
    <property type="protein sequence ID" value="KAJ3577422.1"/>
    <property type="molecule type" value="Genomic_DNA"/>
</dbReference>
<feature type="compositionally biased region" description="Polar residues" evidence="1">
    <location>
        <begin position="595"/>
        <end position="609"/>
    </location>
</feature>
<gene>
    <name evidence="3" type="ORF">NPX13_g3144</name>
</gene>
<feature type="compositionally biased region" description="Basic and acidic residues" evidence="1">
    <location>
        <begin position="1168"/>
        <end position="1177"/>
    </location>
</feature>
<feature type="region of interest" description="Disordered" evidence="1">
    <location>
        <begin position="406"/>
        <end position="661"/>
    </location>
</feature>
<organism evidence="3 4">
    <name type="scientific">Xylaria arbuscula</name>
    <dbReference type="NCBI Taxonomy" id="114810"/>
    <lineage>
        <taxon>Eukaryota</taxon>
        <taxon>Fungi</taxon>
        <taxon>Dikarya</taxon>
        <taxon>Ascomycota</taxon>
        <taxon>Pezizomycotina</taxon>
        <taxon>Sordariomycetes</taxon>
        <taxon>Xylariomycetidae</taxon>
        <taxon>Xylariales</taxon>
        <taxon>Xylariaceae</taxon>
        <taxon>Xylaria</taxon>
    </lineage>
</organism>
<feature type="compositionally biased region" description="Basic residues" evidence="1">
    <location>
        <begin position="855"/>
        <end position="867"/>
    </location>
</feature>
<feature type="compositionally biased region" description="Polar residues" evidence="1">
    <location>
        <begin position="1101"/>
        <end position="1131"/>
    </location>
</feature>
<feature type="compositionally biased region" description="Low complexity" evidence="1">
    <location>
        <begin position="436"/>
        <end position="448"/>
    </location>
</feature>
<feature type="compositionally biased region" description="Acidic residues" evidence="1">
    <location>
        <begin position="552"/>
        <end position="576"/>
    </location>
</feature>
<feature type="compositionally biased region" description="Polar residues" evidence="1">
    <location>
        <begin position="409"/>
        <end position="421"/>
    </location>
</feature>
<dbReference type="Proteomes" id="UP001148614">
    <property type="component" value="Unassembled WGS sequence"/>
</dbReference>
<feature type="compositionally biased region" description="Basic and acidic residues" evidence="1">
    <location>
        <begin position="243"/>
        <end position="252"/>
    </location>
</feature>
<comment type="caution">
    <text evidence="3">The sequence shown here is derived from an EMBL/GenBank/DDBJ whole genome shotgun (WGS) entry which is preliminary data.</text>
</comment>
<evidence type="ECO:0000313" key="3">
    <source>
        <dbReference type="EMBL" id="KAJ3577422.1"/>
    </source>
</evidence>
<feature type="region of interest" description="Disordered" evidence="1">
    <location>
        <begin position="172"/>
        <end position="257"/>
    </location>
</feature>
<feature type="region of interest" description="Disordered" evidence="1">
    <location>
        <begin position="707"/>
        <end position="752"/>
    </location>
</feature>
<dbReference type="InterPro" id="IPR055781">
    <property type="entry name" value="DUF7357"/>
</dbReference>
<feature type="region of interest" description="Disordered" evidence="1">
    <location>
        <begin position="1034"/>
        <end position="1053"/>
    </location>
</feature>
<name>A0A9W8NJ15_9PEZI</name>
<feature type="compositionally biased region" description="Basic and acidic residues" evidence="1">
    <location>
        <begin position="1470"/>
        <end position="1488"/>
    </location>
</feature>
<keyword evidence="4" id="KW-1185">Reference proteome</keyword>
<feature type="region of interest" description="Disordered" evidence="1">
    <location>
        <begin position="1347"/>
        <end position="1369"/>
    </location>
</feature>
<evidence type="ECO:0000259" key="2">
    <source>
        <dbReference type="Pfam" id="PF24054"/>
    </source>
</evidence>
<accession>A0A9W8NJ15</accession>